<name>A0A178ZEL0_9EURO</name>
<dbReference type="Gene3D" id="2.30.30.190">
    <property type="entry name" value="CAP Gly-rich-like domain"/>
    <property type="match status" value="1"/>
</dbReference>
<dbReference type="Pfam" id="PF12455">
    <property type="entry name" value="Dynactin"/>
    <property type="match status" value="1"/>
</dbReference>
<dbReference type="PROSITE" id="PS50245">
    <property type="entry name" value="CAP_GLY_2"/>
    <property type="match status" value="1"/>
</dbReference>
<dbReference type="InterPro" id="IPR036859">
    <property type="entry name" value="CAP-Gly_dom_sf"/>
</dbReference>
<dbReference type="PANTHER" id="PTHR18916:SF85">
    <property type="entry name" value="TUBULIN-FOLDING COFACTOR B"/>
    <property type="match status" value="1"/>
</dbReference>
<organism evidence="11 12">
    <name type="scientific">Fonsecaea erecta</name>
    <dbReference type="NCBI Taxonomy" id="1367422"/>
    <lineage>
        <taxon>Eukaryota</taxon>
        <taxon>Fungi</taxon>
        <taxon>Dikarya</taxon>
        <taxon>Ascomycota</taxon>
        <taxon>Pezizomycotina</taxon>
        <taxon>Eurotiomycetes</taxon>
        <taxon>Chaetothyriomycetidae</taxon>
        <taxon>Chaetothyriales</taxon>
        <taxon>Herpotrichiellaceae</taxon>
        <taxon>Fonsecaea</taxon>
    </lineage>
</organism>
<feature type="compositionally biased region" description="Polar residues" evidence="9">
    <location>
        <begin position="282"/>
        <end position="299"/>
    </location>
</feature>
<comment type="caution">
    <text evidence="11">The sequence shown here is derived from an EMBL/GenBank/DDBJ whole genome shotgun (WGS) entry which is preliminary data.</text>
</comment>
<feature type="compositionally biased region" description="Low complexity" evidence="9">
    <location>
        <begin position="137"/>
        <end position="165"/>
    </location>
</feature>
<feature type="compositionally biased region" description="Polar residues" evidence="9">
    <location>
        <begin position="78"/>
        <end position="101"/>
    </location>
</feature>
<evidence type="ECO:0000256" key="9">
    <source>
        <dbReference type="SAM" id="MobiDB-lite"/>
    </source>
</evidence>
<comment type="subcellular location">
    <subcellularLocation>
        <location evidence="1">Cytoplasm</location>
        <location evidence="1">Cytoskeleton</location>
    </subcellularLocation>
</comment>
<dbReference type="SMART" id="SM01052">
    <property type="entry name" value="CAP_GLY"/>
    <property type="match status" value="1"/>
</dbReference>
<comment type="similarity">
    <text evidence="2">Belongs to the dynactin 150 kDa subunit family.</text>
</comment>
<reference evidence="11 12" key="1">
    <citation type="submission" date="2016-04" db="EMBL/GenBank/DDBJ databases">
        <title>Draft genome of Fonsecaea erecta CBS 125763.</title>
        <authorList>
            <person name="Weiss V.A."/>
            <person name="Vicente V.A."/>
            <person name="Raittz R.T."/>
            <person name="Moreno L.F."/>
            <person name="De Souza E.M."/>
            <person name="Pedrosa F.O."/>
            <person name="Steffens M.B."/>
            <person name="Faoro H."/>
            <person name="Tadra-Sfeir M.Z."/>
            <person name="Najafzadeh M.J."/>
            <person name="Felipe M.S."/>
            <person name="Teixeira M."/>
            <person name="Sun J."/>
            <person name="Xi L."/>
            <person name="Gomes R."/>
            <person name="De Azevedo C.M."/>
            <person name="Salgado C.G."/>
            <person name="Da Silva M.B."/>
            <person name="Nascimento M.F."/>
            <person name="Queiroz-Telles F."/>
            <person name="Attili D.S."/>
            <person name="Gorbushina A."/>
        </authorList>
    </citation>
    <scope>NUCLEOTIDE SEQUENCE [LARGE SCALE GENOMIC DNA]</scope>
    <source>
        <strain evidence="11 12">CBS 125763</strain>
    </source>
</reference>
<evidence type="ECO:0000313" key="11">
    <source>
        <dbReference type="EMBL" id="OAP58219.1"/>
    </source>
</evidence>
<evidence type="ECO:0000256" key="7">
    <source>
        <dbReference type="ARBA" id="ARBA00023212"/>
    </source>
</evidence>
<evidence type="ECO:0000313" key="12">
    <source>
        <dbReference type="Proteomes" id="UP000078343"/>
    </source>
</evidence>
<dbReference type="EMBL" id="LVYI01000006">
    <property type="protein sequence ID" value="OAP58219.1"/>
    <property type="molecule type" value="Genomic_DNA"/>
</dbReference>
<keyword evidence="12" id="KW-1185">Reference proteome</keyword>
<dbReference type="GO" id="GO:0031122">
    <property type="term" value="P:cytoplasmic microtubule organization"/>
    <property type="evidence" value="ECO:0007669"/>
    <property type="project" value="TreeGrafter"/>
</dbReference>
<feature type="compositionally biased region" description="Low complexity" evidence="9">
    <location>
        <begin position="117"/>
        <end position="126"/>
    </location>
</feature>
<feature type="compositionally biased region" description="Low complexity" evidence="9">
    <location>
        <begin position="210"/>
        <end position="220"/>
    </location>
</feature>
<dbReference type="GeneID" id="30011477"/>
<dbReference type="STRING" id="1367422.A0A178ZEL0"/>
<feature type="compositionally biased region" description="Polar residues" evidence="9">
    <location>
        <begin position="127"/>
        <end position="136"/>
    </location>
</feature>
<gene>
    <name evidence="11" type="ORF">AYL99_07309</name>
</gene>
<dbReference type="PANTHER" id="PTHR18916">
    <property type="entry name" value="DYNACTIN 1-RELATED MICROTUBULE-BINDING"/>
    <property type="match status" value="1"/>
</dbReference>
<protein>
    <recommendedName>
        <fullName evidence="10">CAP-Gly domain-containing protein</fullName>
    </recommendedName>
</protein>
<keyword evidence="3" id="KW-0963">Cytoplasm</keyword>
<dbReference type="RefSeq" id="XP_018691586.1">
    <property type="nucleotide sequence ID" value="XM_018838818.1"/>
</dbReference>
<feature type="coiled-coil region" evidence="8">
    <location>
        <begin position="615"/>
        <end position="642"/>
    </location>
</feature>
<dbReference type="GO" id="GO:0005634">
    <property type="term" value="C:nucleus"/>
    <property type="evidence" value="ECO:0007669"/>
    <property type="project" value="TreeGrafter"/>
</dbReference>
<sequence>MADLSVKVGLRIETQDGKQGTVRYIGHIHVASGEWLGLELADDSGKNDGSVKGERYFNCAPGHGIFVRKESAVRILSQTTPGVKPNGTSTSNGSTAKSRPSSIVAPDVARKRQSLMSAGSGTTTGSRSMKASSPIKSPTKPAPSSVSSSTSTPRTGTPATTARTSDSSTKSRLSLAGKSAMAPPASIHRPSASTSRQSIGGPVKPPAPRPSSMQPRPSMATSRLSMTPKALSRTEKSEPISNSVDAKQAPPIMEERPTPTASPVAEEAGAQEPSDIEARVSSAATSRSQPLAGQRNGFSSPAEDRSRQAQVIKALETKVRTLQKQRQEDQAQIHSVQELQNQATRYEGIIQTLQKKLKNNQQEIQELKAKYDDAESRAAQVPDRSAEHDSELELATLDKEMAEERADMFESELEALKLKHEELELEAEILREENRELASIMSPEEKASAGWLQMERETERLRQALVMLRDVTQQNEGDLKNEIKELHETIDELELTSSKYEEVAAKLSRAEETNQHLREQLEAAEANDEMLDTLGQERDQNRTVIEQLKRQVQDLEEHIQVADELEAFHVEEEKRLHYQLDESEAMLHDRYRQAAEQEKTIEDLEYTLTKFRDVVQGLQGDIDELRRSREISELEANEMSSKSRAMMDLNLKLQNSAAKTQLKAIDLELGRMRAEQASLHLEIVQHFIPDTFDVDKKPIQALLCFKRIRSKAQLCKVILAERMRDRAELHESPMAVFAVMERMNFIANLCERFVQHLSTCSTDDFMRYAGAPFELEPVEQAMTSWVEALRRDELGHDGAQYLQRMADILVDMSEKFLPDTHEAKAMEMNSSIAMVENYTENIASETQILSKAVQAKLGPPNDDDEDSALFEKKMDQLGIKARTIKYVSGKVMHALSDLWTRSMCLGESMWSKFTEAELCAEALAHLTQKVGESVFEELNKMETDEALSYSRVIALMTAAASVEQQQNEAQGAASDDVFEILFEQLQVLQGKIDDLNAKSADISCAIEFEKFPAPWTARAREVKAQKALSQDLQEEMTRLRLKIQEQIIKISEKDKELEEQQVKVELLESRAKETKAKDDGVKEMKEEITKLRTENTLAVENLQRLQTEYQALLESHESQKMELEAIKHKRMADGQGLPLGPADESASLRLKAEVDQLRLEIISLQSAVRFLKSENRQLMIPVGDSVRRAVEHEWLDPNHLKQASTRDAKTEQLRTGLKDVFASLMDLAKTAKPVKLKRPTVISQDAAGKTSCWRAQTDTTLYQVLQQKEELEQWNEMKDDLLRRARIVARPGYIPQPKAPMQQYHLGSKVDPFKVADMEDGNLEFGVRVDGICIVR</sequence>
<dbReference type="SUPFAM" id="SSF74924">
    <property type="entry name" value="Cap-Gly domain"/>
    <property type="match status" value="1"/>
</dbReference>
<keyword evidence="4" id="KW-0493">Microtubule</keyword>
<proteinExistence type="inferred from homology"/>
<feature type="coiled-coil region" evidence="8">
    <location>
        <begin position="1022"/>
        <end position="1122"/>
    </location>
</feature>
<evidence type="ECO:0000256" key="6">
    <source>
        <dbReference type="ARBA" id="ARBA00023054"/>
    </source>
</evidence>
<evidence type="ECO:0000256" key="5">
    <source>
        <dbReference type="ARBA" id="ARBA00023017"/>
    </source>
</evidence>
<dbReference type="InterPro" id="IPR000938">
    <property type="entry name" value="CAP-Gly_domain"/>
</dbReference>
<dbReference type="Pfam" id="PF01302">
    <property type="entry name" value="CAP_GLY"/>
    <property type="match status" value="1"/>
</dbReference>
<dbReference type="OrthoDB" id="2130750at2759"/>
<keyword evidence="6 8" id="KW-0175">Coiled coil</keyword>
<feature type="region of interest" description="Disordered" evidence="9">
    <location>
        <begin position="78"/>
        <end position="309"/>
    </location>
</feature>
<evidence type="ECO:0000256" key="2">
    <source>
        <dbReference type="ARBA" id="ARBA00011010"/>
    </source>
</evidence>
<keyword evidence="7" id="KW-0206">Cytoskeleton</keyword>
<evidence type="ECO:0000256" key="3">
    <source>
        <dbReference type="ARBA" id="ARBA00022490"/>
    </source>
</evidence>
<evidence type="ECO:0000256" key="1">
    <source>
        <dbReference type="ARBA" id="ARBA00004245"/>
    </source>
</evidence>
<dbReference type="GO" id="GO:0030286">
    <property type="term" value="C:dynein complex"/>
    <property type="evidence" value="ECO:0007669"/>
    <property type="project" value="UniProtKB-KW"/>
</dbReference>
<dbReference type="Proteomes" id="UP000078343">
    <property type="component" value="Unassembled WGS sequence"/>
</dbReference>
<dbReference type="GO" id="GO:0005938">
    <property type="term" value="C:cell cortex"/>
    <property type="evidence" value="ECO:0007669"/>
    <property type="project" value="TreeGrafter"/>
</dbReference>
<dbReference type="GO" id="GO:0051010">
    <property type="term" value="F:microtubule plus-end binding"/>
    <property type="evidence" value="ECO:0007669"/>
    <property type="project" value="TreeGrafter"/>
</dbReference>
<feature type="domain" description="CAP-Gly" evidence="10">
    <location>
        <begin position="26"/>
        <end position="68"/>
    </location>
</feature>
<keyword evidence="5" id="KW-0243">Dynein</keyword>
<evidence type="ECO:0000259" key="10">
    <source>
        <dbReference type="PROSITE" id="PS50245"/>
    </source>
</evidence>
<dbReference type="GO" id="GO:0035371">
    <property type="term" value="C:microtubule plus-end"/>
    <property type="evidence" value="ECO:0007669"/>
    <property type="project" value="TreeGrafter"/>
</dbReference>
<dbReference type="PROSITE" id="PS00845">
    <property type="entry name" value="CAP_GLY_1"/>
    <property type="match status" value="1"/>
</dbReference>
<accession>A0A178ZEL0</accession>
<dbReference type="InterPro" id="IPR022157">
    <property type="entry name" value="Dynactin"/>
</dbReference>
<evidence type="ECO:0000256" key="4">
    <source>
        <dbReference type="ARBA" id="ARBA00022701"/>
    </source>
</evidence>
<evidence type="ECO:0000256" key="8">
    <source>
        <dbReference type="SAM" id="Coils"/>
    </source>
</evidence>